<protein>
    <submittedName>
        <fullName evidence="1">Uncharacterized protein</fullName>
    </submittedName>
</protein>
<dbReference type="EMBL" id="MU167389">
    <property type="protein sequence ID" value="KAG0141374.1"/>
    <property type="molecule type" value="Genomic_DNA"/>
</dbReference>
<dbReference type="Gene3D" id="3.40.50.1820">
    <property type="entry name" value="alpha/beta hydrolase"/>
    <property type="match status" value="1"/>
</dbReference>
<keyword evidence="2" id="KW-1185">Reference proteome</keyword>
<dbReference type="AlphaFoldDB" id="A0A9P6N832"/>
<name>A0A9P6N832_9BASI</name>
<accession>A0A9P6N832</accession>
<proteinExistence type="predicted"/>
<dbReference type="SUPFAM" id="SSF53474">
    <property type="entry name" value="alpha/beta-Hydrolases"/>
    <property type="match status" value="1"/>
</dbReference>
<dbReference type="InterPro" id="IPR029058">
    <property type="entry name" value="AB_hydrolase_fold"/>
</dbReference>
<evidence type="ECO:0000313" key="2">
    <source>
        <dbReference type="Proteomes" id="UP000886653"/>
    </source>
</evidence>
<dbReference type="Proteomes" id="UP000886653">
    <property type="component" value="Unassembled WGS sequence"/>
</dbReference>
<reference evidence="1" key="1">
    <citation type="submission" date="2013-11" db="EMBL/GenBank/DDBJ databases">
        <title>Genome sequence of the fusiform rust pathogen reveals effectors for host alternation and coevolution with pine.</title>
        <authorList>
            <consortium name="DOE Joint Genome Institute"/>
            <person name="Smith K."/>
            <person name="Pendleton A."/>
            <person name="Kubisiak T."/>
            <person name="Anderson C."/>
            <person name="Salamov A."/>
            <person name="Aerts A."/>
            <person name="Riley R."/>
            <person name="Clum A."/>
            <person name="Lindquist E."/>
            <person name="Ence D."/>
            <person name="Campbell M."/>
            <person name="Kronenberg Z."/>
            <person name="Feau N."/>
            <person name="Dhillon B."/>
            <person name="Hamelin R."/>
            <person name="Burleigh J."/>
            <person name="Smith J."/>
            <person name="Yandell M."/>
            <person name="Nelson C."/>
            <person name="Grigoriev I."/>
            <person name="Davis J."/>
        </authorList>
    </citation>
    <scope>NUCLEOTIDE SEQUENCE</scope>
    <source>
        <strain evidence="1">G11</strain>
    </source>
</reference>
<organism evidence="1 2">
    <name type="scientific">Cronartium quercuum f. sp. fusiforme G11</name>
    <dbReference type="NCBI Taxonomy" id="708437"/>
    <lineage>
        <taxon>Eukaryota</taxon>
        <taxon>Fungi</taxon>
        <taxon>Dikarya</taxon>
        <taxon>Basidiomycota</taxon>
        <taxon>Pucciniomycotina</taxon>
        <taxon>Pucciniomycetes</taxon>
        <taxon>Pucciniales</taxon>
        <taxon>Coleosporiaceae</taxon>
        <taxon>Cronartium</taxon>
    </lineage>
</organism>
<comment type="caution">
    <text evidence="1">The sequence shown here is derived from an EMBL/GenBank/DDBJ whole genome shotgun (WGS) entry which is preliminary data.</text>
</comment>
<evidence type="ECO:0000313" key="1">
    <source>
        <dbReference type="EMBL" id="KAG0141374.1"/>
    </source>
</evidence>
<gene>
    <name evidence="1" type="ORF">CROQUDRAFT_51793</name>
</gene>
<sequence>MTWNGIQGFRKPIESDFLVKGQSTLGRWVKIELSGHMLTQYQPKAAFQMFEYLLGSS</sequence>
<dbReference type="OrthoDB" id="443318at2759"/>